<evidence type="ECO:0000313" key="1">
    <source>
        <dbReference type="EMBL" id="EKR53699.1"/>
    </source>
</evidence>
<dbReference type="InterPro" id="IPR023393">
    <property type="entry name" value="START-like_dom_sf"/>
</dbReference>
<dbReference type="EMBL" id="AHNR02000063">
    <property type="protein sequence ID" value="EKR53699.1"/>
    <property type="molecule type" value="Genomic_DNA"/>
</dbReference>
<organism evidence="1 2">
    <name type="scientific">Leptospira interrogans str. UI 12758</name>
    <dbReference type="NCBI Taxonomy" id="1049938"/>
    <lineage>
        <taxon>Bacteria</taxon>
        <taxon>Pseudomonadati</taxon>
        <taxon>Spirochaetota</taxon>
        <taxon>Spirochaetia</taxon>
        <taxon>Leptospirales</taxon>
        <taxon>Leptospiraceae</taxon>
        <taxon>Leptospira</taxon>
    </lineage>
</organism>
<dbReference type="AlphaFoldDB" id="A0A0E2D0Z9"/>
<dbReference type="SUPFAM" id="SSF55961">
    <property type="entry name" value="Bet v1-like"/>
    <property type="match status" value="1"/>
</dbReference>
<reference evidence="1 2" key="1">
    <citation type="submission" date="2012-10" db="EMBL/GenBank/DDBJ databases">
        <authorList>
            <person name="Harkins D.M."/>
            <person name="Durkin A.S."/>
            <person name="Brinkac L.M."/>
            <person name="Haft D.H."/>
            <person name="Selengut J.D."/>
            <person name="Sanka R."/>
            <person name="DePew J."/>
            <person name="Purushe J."/>
            <person name="Chanthongthip A."/>
            <person name="Lattana O."/>
            <person name="Phetsouvanh R."/>
            <person name="Newton P.N."/>
            <person name="Vinetz J.M."/>
            <person name="Sutton G.G."/>
            <person name="Nierman W.C."/>
            <person name="Fouts D.E."/>
        </authorList>
    </citation>
    <scope>NUCLEOTIDE SEQUENCE [LARGE SCALE GENOMIC DNA]</scope>
    <source>
        <strain evidence="1 2">UI 12758</strain>
    </source>
</reference>
<evidence type="ECO:0000313" key="2">
    <source>
        <dbReference type="Proteomes" id="UP000001340"/>
    </source>
</evidence>
<gene>
    <name evidence="1" type="ORF">LEP1GSC105_0539</name>
</gene>
<proteinExistence type="predicted"/>
<sequence>MITTTVTFLVSYSLDDTFRFVADFRNLIYWGDKISNVSPILSKNGNSFPIYELLYSFGPFKLKANYSAKEWIPNSRMIMEIQSSLIDQRDIYTFQITDRGTKITFTNHSKLKLPYHFIEKIFASGIRGRIYKEMRQLQNCLYQNESGFPKHFQIIRI</sequence>
<dbReference type="NCBIfam" id="NF047582">
    <property type="entry name" value="LIC13081_fam"/>
    <property type="match status" value="1"/>
</dbReference>
<name>A0A0E2D0Z9_LEPIR</name>
<evidence type="ECO:0008006" key="3">
    <source>
        <dbReference type="Google" id="ProtNLM"/>
    </source>
</evidence>
<dbReference type="Proteomes" id="UP000001340">
    <property type="component" value="Unassembled WGS sequence"/>
</dbReference>
<dbReference type="Gene3D" id="3.30.530.20">
    <property type="match status" value="1"/>
</dbReference>
<comment type="caution">
    <text evidence="1">The sequence shown here is derived from an EMBL/GenBank/DDBJ whole genome shotgun (WGS) entry which is preliminary data.</text>
</comment>
<dbReference type="RefSeq" id="WP_000633630.1">
    <property type="nucleotide sequence ID" value="NZ_AHNR02000063.1"/>
</dbReference>
<accession>A0A0E2D0Z9</accession>
<protein>
    <recommendedName>
        <fullName evidence="3">Polyketide cyclase/dehydrase and lipid transport</fullName>
    </recommendedName>
</protein>